<evidence type="ECO:0000313" key="2">
    <source>
        <dbReference type="EMBL" id="QGT51197.1"/>
    </source>
</evidence>
<feature type="transmembrane region" description="Helical" evidence="1">
    <location>
        <begin position="81"/>
        <end position="110"/>
    </location>
</feature>
<feature type="transmembrane region" description="Helical" evidence="1">
    <location>
        <begin position="9"/>
        <end position="35"/>
    </location>
</feature>
<accession>A0A650EMW7</accession>
<name>A0A650EMW7_9FIRM</name>
<sequence length="156" mass="16862">MKITSAKNAVLFGITYAGLTFLAYVTFTCLVDILLQGQYFISKSATPAAINGIPFWALELSGGIISAIVSIVSIRYALTKYVFIAIITSIITYIAFFCCVLCGLTIIVYISAEIATSIPLNSFDSLFFGLFVFPIGAAAGTIIAIVINEIQLRRKH</sequence>
<dbReference type="EMBL" id="MN577573">
    <property type="protein sequence ID" value="QGT51197.1"/>
    <property type="molecule type" value="Genomic_DNA"/>
</dbReference>
<feature type="transmembrane region" description="Helical" evidence="1">
    <location>
        <begin position="126"/>
        <end position="147"/>
    </location>
</feature>
<organism evidence="2">
    <name type="scientific">uncultured Bacillota bacterium</name>
    <dbReference type="NCBI Taxonomy" id="344338"/>
    <lineage>
        <taxon>Bacteria</taxon>
        <taxon>Bacillati</taxon>
        <taxon>Bacillota</taxon>
        <taxon>environmental samples</taxon>
    </lineage>
</organism>
<dbReference type="AlphaFoldDB" id="A0A650EMW7"/>
<gene>
    <name evidence="2" type="ORF">Firmicute1046_2730</name>
</gene>
<keyword evidence="1" id="KW-0812">Transmembrane</keyword>
<keyword evidence="1" id="KW-1133">Transmembrane helix</keyword>
<keyword evidence="1" id="KW-0472">Membrane</keyword>
<proteinExistence type="predicted"/>
<feature type="transmembrane region" description="Helical" evidence="1">
    <location>
        <begin position="55"/>
        <end position="74"/>
    </location>
</feature>
<protein>
    <submittedName>
        <fullName evidence="2">Uncharacterized protein</fullName>
    </submittedName>
</protein>
<reference evidence="2" key="1">
    <citation type="journal article" date="2020" name="J. ISSAAS">
        <title>Lactobacilli and other gastrointestinal microbiota of Peromyscus leucopus, reservoir host for agents of Lyme disease and other zoonoses in North America.</title>
        <authorList>
            <person name="Milovic A."/>
            <person name="Bassam K."/>
            <person name="Shao H."/>
            <person name="Chatzistamou I."/>
            <person name="Tufts D.M."/>
            <person name="Diuk-Wasser M."/>
            <person name="Barbour A.G."/>
        </authorList>
    </citation>
    <scope>NUCLEOTIDE SEQUENCE</scope>
    <source>
        <strain evidence="2">LL40</strain>
    </source>
</reference>
<evidence type="ECO:0000256" key="1">
    <source>
        <dbReference type="SAM" id="Phobius"/>
    </source>
</evidence>